<proteinExistence type="predicted"/>
<name>A0ACB9WZP9_CHAAC</name>
<dbReference type="Proteomes" id="UP001057452">
    <property type="component" value="Chromosome 10"/>
</dbReference>
<evidence type="ECO:0000313" key="2">
    <source>
        <dbReference type="Proteomes" id="UP001057452"/>
    </source>
</evidence>
<sequence>AIMAIRSVTHSINQADCWFVYPESVNSWCTPEAVVHTERRSGLAGTTDIETLANPPE</sequence>
<organism evidence="1 2">
    <name type="scientific">Chaenocephalus aceratus</name>
    <name type="common">Blackfin icefish</name>
    <name type="synonym">Chaenichthys aceratus</name>
    <dbReference type="NCBI Taxonomy" id="36190"/>
    <lineage>
        <taxon>Eukaryota</taxon>
        <taxon>Metazoa</taxon>
        <taxon>Chordata</taxon>
        <taxon>Craniata</taxon>
        <taxon>Vertebrata</taxon>
        <taxon>Euteleostomi</taxon>
        <taxon>Actinopterygii</taxon>
        <taxon>Neopterygii</taxon>
        <taxon>Teleostei</taxon>
        <taxon>Neoteleostei</taxon>
        <taxon>Acanthomorphata</taxon>
        <taxon>Eupercaria</taxon>
        <taxon>Perciformes</taxon>
        <taxon>Notothenioidei</taxon>
        <taxon>Channichthyidae</taxon>
        <taxon>Chaenocephalus</taxon>
    </lineage>
</organism>
<feature type="non-terminal residue" evidence="1">
    <location>
        <position position="1"/>
    </location>
</feature>
<evidence type="ECO:0000313" key="1">
    <source>
        <dbReference type="EMBL" id="KAI4819010.1"/>
    </source>
</evidence>
<protein>
    <submittedName>
        <fullName evidence="1">Uncharacterized protein</fullName>
    </submittedName>
</protein>
<accession>A0ACB9WZP9</accession>
<gene>
    <name evidence="1" type="ORF">KUCAC02_004291</name>
</gene>
<feature type="non-terminal residue" evidence="1">
    <location>
        <position position="57"/>
    </location>
</feature>
<keyword evidence="2" id="KW-1185">Reference proteome</keyword>
<dbReference type="EMBL" id="CM043794">
    <property type="protein sequence ID" value="KAI4819010.1"/>
    <property type="molecule type" value="Genomic_DNA"/>
</dbReference>
<reference evidence="1" key="1">
    <citation type="submission" date="2022-05" db="EMBL/GenBank/DDBJ databases">
        <title>Chromosome-level genome of Chaenocephalus aceratus.</title>
        <authorList>
            <person name="Park H."/>
        </authorList>
    </citation>
    <scope>NUCLEOTIDE SEQUENCE</scope>
    <source>
        <strain evidence="1">KU_202001</strain>
    </source>
</reference>
<comment type="caution">
    <text evidence="1">The sequence shown here is derived from an EMBL/GenBank/DDBJ whole genome shotgun (WGS) entry which is preliminary data.</text>
</comment>